<dbReference type="Gene3D" id="3.40.50.720">
    <property type="entry name" value="NAD(P)-binding Rossmann-like Domain"/>
    <property type="match status" value="1"/>
</dbReference>
<organism evidence="3 4">
    <name type="scientific">Acanthoscelides obtectus</name>
    <name type="common">Bean weevil</name>
    <name type="synonym">Bruchus obtectus</name>
    <dbReference type="NCBI Taxonomy" id="200917"/>
    <lineage>
        <taxon>Eukaryota</taxon>
        <taxon>Metazoa</taxon>
        <taxon>Ecdysozoa</taxon>
        <taxon>Arthropoda</taxon>
        <taxon>Hexapoda</taxon>
        <taxon>Insecta</taxon>
        <taxon>Pterygota</taxon>
        <taxon>Neoptera</taxon>
        <taxon>Endopterygota</taxon>
        <taxon>Coleoptera</taxon>
        <taxon>Polyphaga</taxon>
        <taxon>Cucujiformia</taxon>
        <taxon>Chrysomeloidea</taxon>
        <taxon>Chrysomelidae</taxon>
        <taxon>Bruchinae</taxon>
        <taxon>Bruchini</taxon>
        <taxon>Acanthoscelides</taxon>
    </lineage>
</organism>
<evidence type="ECO:0000313" key="3">
    <source>
        <dbReference type="EMBL" id="CAH2016842.1"/>
    </source>
</evidence>
<dbReference type="EMBL" id="CAKOFQ010009032">
    <property type="protein sequence ID" value="CAH2016842.1"/>
    <property type="molecule type" value="Genomic_DNA"/>
</dbReference>
<dbReference type="OrthoDB" id="64915at2759"/>
<dbReference type="GO" id="GO:0016491">
    <property type="term" value="F:oxidoreductase activity"/>
    <property type="evidence" value="ECO:0007669"/>
    <property type="project" value="UniProtKB-KW"/>
</dbReference>
<keyword evidence="4" id="KW-1185">Reference proteome</keyword>
<dbReference type="GO" id="GO:0000166">
    <property type="term" value="F:nucleotide binding"/>
    <property type="evidence" value="ECO:0007669"/>
    <property type="project" value="InterPro"/>
</dbReference>
<dbReference type="Proteomes" id="UP001152888">
    <property type="component" value="Unassembled WGS sequence"/>
</dbReference>
<keyword evidence="1" id="KW-0560">Oxidoreductase</keyword>
<dbReference type="Pfam" id="PF01408">
    <property type="entry name" value="GFO_IDH_MocA"/>
    <property type="match status" value="1"/>
</dbReference>
<evidence type="ECO:0000313" key="4">
    <source>
        <dbReference type="Proteomes" id="UP001152888"/>
    </source>
</evidence>
<name>A0A9P0VQ40_ACAOB</name>
<gene>
    <name evidence="3" type="ORF">ACAOBT_LOCUS35643</name>
</gene>
<dbReference type="GO" id="GO:0005737">
    <property type="term" value="C:cytoplasm"/>
    <property type="evidence" value="ECO:0007669"/>
    <property type="project" value="TreeGrafter"/>
</dbReference>
<protein>
    <recommendedName>
        <fullName evidence="2">Gfo/Idh/MocA-like oxidoreductase N-terminal domain-containing protein</fullName>
    </recommendedName>
</protein>
<evidence type="ECO:0000259" key="2">
    <source>
        <dbReference type="Pfam" id="PF01408"/>
    </source>
</evidence>
<feature type="domain" description="Gfo/Idh/MocA-like oxidoreductase N-terminal" evidence="2">
    <location>
        <begin position="45"/>
        <end position="164"/>
    </location>
</feature>
<dbReference type="SUPFAM" id="SSF51735">
    <property type="entry name" value="NAD(P)-binding Rossmann-fold domains"/>
    <property type="match status" value="1"/>
</dbReference>
<sequence length="213" mass="24145">MATKKYVMPSPYTRPRCQPPKEDVVYIRHLEDLACNQKHSHVELGVAIFGIGRAGTIHLTNLVGNRRANILYIVDDDTEKLQRLKVYWNLKNTVCITSKQQDQAFKDLKVNFIVCASPTFTHENIVKQAIAHKKAVFCEKPIAETIEKAANLYELARKAKVPLLSAFNRRFDASYKSVRDRVREGEVGKVLTVKVCSRDSPLPSLEYLSISGE</sequence>
<dbReference type="GO" id="GO:0006740">
    <property type="term" value="P:NADPH regeneration"/>
    <property type="evidence" value="ECO:0007669"/>
    <property type="project" value="TreeGrafter"/>
</dbReference>
<dbReference type="AlphaFoldDB" id="A0A9P0VQ40"/>
<proteinExistence type="predicted"/>
<dbReference type="InterPro" id="IPR036291">
    <property type="entry name" value="NAD(P)-bd_dom_sf"/>
</dbReference>
<reference evidence="3" key="1">
    <citation type="submission" date="2022-03" db="EMBL/GenBank/DDBJ databases">
        <authorList>
            <person name="Sayadi A."/>
        </authorList>
    </citation>
    <scope>NUCLEOTIDE SEQUENCE</scope>
</reference>
<dbReference type="InterPro" id="IPR000683">
    <property type="entry name" value="Gfo/Idh/MocA-like_OxRdtase_N"/>
</dbReference>
<accession>A0A9P0VQ40</accession>
<comment type="caution">
    <text evidence="3">The sequence shown here is derived from an EMBL/GenBank/DDBJ whole genome shotgun (WGS) entry which is preliminary data.</text>
</comment>
<dbReference type="PANTHER" id="PTHR42840:SF3">
    <property type="entry name" value="BINDING ROSSMANN FOLD OXIDOREDUCTASE, PUTATIVE (AFU_ORTHOLOGUE AFUA_2G10240)-RELATED"/>
    <property type="match status" value="1"/>
</dbReference>
<dbReference type="PANTHER" id="PTHR42840">
    <property type="entry name" value="NAD(P)-BINDING ROSSMANN-FOLD SUPERFAMILY PROTEIN-RELATED"/>
    <property type="match status" value="1"/>
</dbReference>
<evidence type="ECO:0000256" key="1">
    <source>
        <dbReference type="ARBA" id="ARBA00023002"/>
    </source>
</evidence>